<evidence type="ECO:0000313" key="1">
    <source>
        <dbReference type="EMBL" id="EFZ16999.1"/>
    </source>
</evidence>
<dbReference type="EMBL" id="GL765009">
    <property type="protein sequence ID" value="EFZ16999.1"/>
    <property type="molecule type" value="Genomic_DNA"/>
</dbReference>
<protein>
    <submittedName>
        <fullName evidence="1">Uncharacterized protein</fullName>
    </submittedName>
</protein>
<name>E9IR00_SOLIN</name>
<proteinExistence type="predicted"/>
<accession>E9IR00</accession>
<reference evidence="1" key="1">
    <citation type="journal article" date="2011" name="Proc. Natl. Acad. Sci. U.S.A.">
        <title>The genome of the fire ant Solenopsis invicta.</title>
        <authorList>
            <person name="Wurm Y."/>
            <person name="Wang J."/>
            <person name="Riba-Grognuz O."/>
            <person name="Corona M."/>
            <person name="Nygaard S."/>
            <person name="Hunt B.G."/>
            <person name="Ingram K.K."/>
            <person name="Falquet L."/>
            <person name="Nipitwattanaphon M."/>
            <person name="Gotzek D."/>
            <person name="Dijkstra M.B."/>
            <person name="Oettler J."/>
            <person name="Comtesse F."/>
            <person name="Shih C.J."/>
            <person name="Wu W.J."/>
            <person name="Yang C.C."/>
            <person name="Thomas J."/>
            <person name="Beaudoing E."/>
            <person name="Pradervand S."/>
            <person name="Flegel V."/>
            <person name="Cook E.D."/>
            <person name="Fabbretti R."/>
            <person name="Stockinger H."/>
            <person name="Long L."/>
            <person name="Farmerie W.G."/>
            <person name="Oakey J."/>
            <person name="Boomsma J.J."/>
            <person name="Pamilo P."/>
            <person name="Yi S.V."/>
            <person name="Heinze J."/>
            <person name="Goodisman M.A."/>
            <person name="Farinelli L."/>
            <person name="Harshman K."/>
            <person name="Hulo N."/>
            <person name="Cerutti L."/>
            <person name="Xenarios I."/>
            <person name="Shoemaker D."/>
            <person name="Keller L."/>
        </authorList>
    </citation>
    <scope>NUCLEOTIDE SEQUENCE [LARGE SCALE GENOMIC DNA]</scope>
</reference>
<dbReference type="HOGENOM" id="CLU_2365641_0_0_1"/>
<sequence>MACRTKLRVISRNFSLLTSRLQYGRGEYSGALNNFSLPNCYEAKFQEQLEIIENGILLDHLVACLSCVELRQDIGSVKYIQGMCIQGKSMIKIITT</sequence>
<gene>
    <name evidence="1" type="ORF">SINV_08211</name>
</gene>
<organism>
    <name type="scientific">Solenopsis invicta</name>
    <name type="common">Red imported fire ant</name>
    <name type="synonym">Solenopsis wagneri</name>
    <dbReference type="NCBI Taxonomy" id="13686"/>
    <lineage>
        <taxon>Eukaryota</taxon>
        <taxon>Metazoa</taxon>
        <taxon>Ecdysozoa</taxon>
        <taxon>Arthropoda</taxon>
        <taxon>Hexapoda</taxon>
        <taxon>Insecta</taxon>
        <taxon>Pterygota</taxon>
        <taxon>Neoptera</taxon>
        <taxon>Endopterygota</taxon>
        <taxon>Hymenoptera</taxon>
        <taxon>Apocrita</taxon>
        <taxon>Aculeata</taxon>
        <taxon>Formicoidea</taxon>
        <taxon>Formicidae</taxon>
        <taxon>Myrmicinae</taxon>
        <taxon>Solenopsis</taxon>
    </lineage>
</organism>
<feature type="non-terminal residue" evidence="1">
    <location>
        <position position="96"/>
    </location>
</feature>
<dbReference type="AlphaFoldDB" id="E9IR00"/>